<evidence type="ECO:0000256" key="1">
    <source>
        <dbReference type="ARBA" id="ARBA00004196"/>
    </source>
</evidence>
<reference evidence="7" key="1">
    <citation type="submission" date="2015-09" db="EMBL/GenBank/DDBJ databases">
        <authorList>
            <person name="Bertelli C."/>
        </authorList>
    </citation>
    <scope>NUCLEOTIDE SEQUENCE [LARGE SCALE GENOMIC DNA]</scope>
    <source>
        <strain evidence="7">KNic</strain>
    </source>
</reference>
<dbReference type="Pfam" id="PF25990">
    <property type="entry name" value="Beta-barrel_YknX"/>
    <property type="match status" value="1"/>
</dbReference>
<name>A0A0U5EUC5_9BACT</name>
<keyword evidence="2 3" id="KW-0175">Coiled coil</keyword>
<dbReference type="InterPro" id="IPR058627">
    <property type="entry name" value="MdtA-like_C"/>
</dbReference>
<dbReference type="GO" id="GO:0030313">
    <property type="term" value="C:cell envelope"/>
    <property type="evidence" value="ECO:0007669"/>
    <property type="project" value="UniProtKB-SubCell"/>
</dbReference>
<dbReference type="RefSeq" id="WP_051981772.1">
    <property type="nucleotide sequence ID" value="NZ_LN879502.1"/>
</dbReference>
<dbReference type="InParanoid" id="A0A0U5EUC5"/>
<comment type="subcellular location">
    <subcellularLocation>
        <location evidence="1">Cell envelope</location>
    </subcellularLocation>
</comment>
<organism evidence="6 7">
    <name type="scientific">Candidatus Protochlamydia naegleriophila</name>
    <dbReference type="NCBI Taxonomy" id="389348"/>
    <lineage>
        <taxon>Bacteria</taxon>
        <taxon>Pseudomonadati</taxon>
        <taxon>Chlamydiota</taxon>
        <taxon>Chlamydiia</taxon>
        <taxon>Parachlamydiales</taxon>
        <taxon>Parachlamydiaceae</taxon>
        <taxon>Candidatus Protochlamydia</taxon>
    </lineage>
</organism>
<feature type="coiled-coil region" evidence="3">
    <location>
        <begin position="255"/>
        <end position="282"/>
    </location>
</feature>
<dbReference type="PANTHER" id="PTHR32347">
    <property type="entry name" value="EFFLUX SYSTEM COMPONENT YKNX-RELATED"/>
    <property type="match status" value="1"/>
</dbReference>
<dbReference type="STRING" id="389348.PNK_2277"/>
<dbReference type="Proteomes" id="UP000069902">
    <property type="component" value="Chromosome cPNK"/>
</dbReference>
<protein>
    <submittedName>
        <fullName evidence="6">Uncharacterized protein</fullName>
    </submittedName>
</protein>
<evidence type="ECO:0000259" key="4">
    <source>
        <dbReference type="Pfam" id="PF25967"/>
    </source>
</evidence>
<evidence type="ECO:0000313" key="6">
    <source>
        <dbReference type="EMBL" id="CUI17875.1"/>
    </source>
</evidence>
<evidence type="ECO:0000256" key="2">
    <source>
        <dbReference type="ARBA" id="ARBA00023054"/>
    </source>
</evidence>
<proteinExistence type="predicted"/>
<evidence type="ECO:0000259" key="5">
    <source>
        <dbReference type="Pfam" id="PF25990"/>
    </source>
</evidence>
<dbReference type="InterPro" id="IPR058636">
    <property type="entry name" value="Beta-barrel_YknX"/>
</dbReference>
<dbReference type="AlphaFoldDB" id="A0A0U5EUC5"/>
<dbReference type="PATRIC" id="fig|389348.3.peg.2558"/>
<feature type="domain" description="YknX-like beta-barrel" evidence="5">
    <location>
        <begin position="331"/>
        <end position="410"/>
    </location>
</feature>
<dbReference type="Gene3D" id="2.40.30.170">
    <property type="match status" value="1"/>
</dbReference>
<dbReference type="Pfam" id="PF25967">
    <property type="entry name" value="RND-MFP_C"/>
    <property type="match status" value="1"/>
</dbReference>
<sequence>MKKITKFIVGTGLSVLLVGAAFWQTRSLSSPILVPIVQAEKRNLTVEVKTVGELEAARSTIIASSIKGDLGKIIDIIPDGITVAPGQVLVKMDPTPFEEKLEKLRLQIKEQDVYLITLKQTLEWEENQAQHESKTAAYEVEMAELEIEKIIHGDGPQEISRLKGAMQKAWLKYDELNMYSNDLIALQEQGFLNPAELKQAQKKLAEEEESYEVSKLQYESYVNHVYPMQIKKAETSLKRARIKQEESAKTGVYKVAKARALLQQATQLLQDYNVQLHHDEKELDQTLILAPAPGMVVHREEYRSGQKRKPRVGDILVKNQPLMDLPDLSSMVVKTRVREVDLFKVGVGKKATIEVDAYPHLSFNGTVSSIGVLALSDLGRISEEKYFEVRIALDSSDARLRPGMTTRVTIHAQQADNVLTVPLHAVFGEYKQNYCYVNCGSGYEKRQVATGISNEQLMQITDGVEEGECVCLLNPFARDDS</sequence>
<dbReference type="InterPro" id="IPR050465">
    <property type="entry name" value="UPF0194_transport"/>
</dbReference>
<evidence type="ECO:0000256" key="3">
    <source>
        <dbReference type="SAM" id="Coils"/>
    </source>
</evidence>
<feature type="domain" description="Multidrug resistance protein MdtA-like C-terminal permuted SH3" evidence="4">
    <location>
        <begin position="417"/>
        <end position="470"/>
    </location>
</feature>
<keyword evidence="7" id="KW-1185">Reference proteome</keyword>
<evidence type="ECO:0000313" key="7">
    <source>
        <dbReference type="Proteomes" id="UP000069902"/>
    </source>
</evidence>
<dbReference type="EMBL" id="LN879502">
    <property type="protein sequence ID" value="CUI17875.1"/>
    <property type="molecule type" value="Genomic_DNA"/>
</dbReference>
<dbReference type="Gene3D" id="2.40.420.20">
    <property type="match status" value="1"/>
</dbReference>
<accession>A0A0U5EUC5</accession>
<dbReference type="KEGG" id="pnl:PNK_2277"/>
<gene>
    <name evidence="6" type="ORF">PNK_2277</name>
</gene>